<evidence type="ECO:0000256" key="5">
    <source>
        <dbReference type="ARBA" id="ARBA00022989"/>
    </source>
</evidence>
<evidence type="ECO:0000256" key="4">
    <source>
        <dbReference type="ARBA" id="ARBA00022692"/>
    </source>
</evidence>
<dbReference type="NCBIfam" id="TIGR00861">
    <property type="entry name" value="MIP"/>
    <property type="match status" value="1"/>
</dbReference>
<dbReference type="PANTHER" id="PTHR19139">
    <property type="entry name" value="AQUAPORIN TRANSPORTER"/>
    <property type="match status" value="1"/>
</dbReference>
<dbReference type="InterPro" id="IPR034294">
    <property type="entry name" value="Aquaporin_transptr"/>
</dbReference>
<comment type="subcellular location">
    <subcellularLocation>
        <location evidence="1">Membrane</location>
        <topology evidence="1">Multi-pass membrane protein</topology>
    </subcellularLocation>
</comment>
<evidence type="ECO:0000256" key="3">
    <source>
        <dbReference type="ARBA" id="ARBA00022448"/>
    </source>
</evidence>
<dbReference type="Gene3D" id="1.20.1080.10">
    <property type="entry name" value="Glycerol uptake facilitator protein"/>
    <property type="match status" value="1"/>
</dbReference>
<dbReference type="PROSITE" id="PS00221">
    <property type="entry name" value="MIP"/>
    <property type="match status" value="1"/>
</dbReference>
<accession>G0XMT5</accession>
<keyword evidence="3 7" id="KW-0813">Transport</keyword>
<evidence type="ECO:0000256" key="2">
    <source>
        <dbReference type="ARBA" id="ARBA00006175"/>
    </source>
</evidence>
<dbReference type="SUPFAM" id="SSF81338">
    <property type="entry name" value="Aquaporin-like"/>
    <property type="match status" value="1"/>
</dbReference>
<dbReference type="Pfam" id="PF00230">
    <property type="entry name" value="MIP"/>
    <property type="match status" value="1"/>
</dbReference>
<dbReference type="EMBL" id="HQ185295">
    <property type="protein sequence ID" value="AEJ84493.1"/>
    <property type="molecule type" value="mRNA"/>
</dbReference>
<protein>
    <submittedName>
        <fullName evidence="9">Aquaporin-1ab</fullName>
    </submittedName>
</protein>
<dbReference type="PANTHER" id="PTHR19139:SF161">
    <property type="entry name" value="AQUAPORIN-1"/>
    <property type="match status" value="1"/>
</dbReference>
<gene>
    <name evidence="9" type="primary">Aqp1ab</name>
</gene>
<evidence type="ECO:0000256" key="6">
    <source>
        <dbReference type="ARBA" id="ARBA00023136"/>
    </source>
</evidence>
<evidence type="ECO:0000256" key="8">
    <source>
        <dbReference type="SAM" id="Phobius"/>
    </source>
</evidence>
<feature type="transmembrane region" description="Helical" evidence="8">
    <location>
        <begin position="46"/>
        <end position="67"/>
    </location>
</feature>
<sequence length="267" mass="28410">MSDIKTWVFWRAILAESLGMIIYVFIGLSSVIGDKNNPSPDQELKVAFAFGLAIAAIAQCIGHISGAHLNPAVTLGLLVSCQMSILRAFFYVIAQVLGAVAGSAVVYGIGPETTDSVGVNKLNAITPCQGLAIEFLLTLQLVLCVLAVTDKRRNVGGFAPLAIGLSVGLGHLAGVRYTGCGMNPARSFGPAVILESFDDHWVFWVGPMSAGVVAALLYNHLLTPRDEPFSEKTRGLFCIRSSADTDTLEPLLDDVEDVKWSKSSAEV</sequence>
<dbReference type="PRINTS" id="PR00783">
    <property type="entry name" value="MINTRINSICP"/>
</dbReference>
<evidence type="ECO:0000256" key="1">
    <source>
        <dbReference type="ARBA" id="ARBA00004141"/>
    </source>
</evidence>
<dbReference type="GO" id="GO:0016020">
    <property type="term" value="C:membrane"/>
    <property type="evidence" value="ECO:0007669"/>
    <property type="project" value="UniProtKB-SubCell"/>
</dbReference>
<keyword evidence="5 8" id="KW-1133">Transmembrane helix</keyword>
<dbReference type="AlphaFoldDB" id="G0XMT5"/>
<dbReference type="GO" id="GO:0003097">
    <property type="term" value="P:renal water transport"/>
    <property type="evidence" value="ECO:0007669"/>
    <property type="project" value="TreeGrafter"/>
</dbReference>
<dbReference type="InterPro" id="IPR000425">
    <property type="entry name" value="MIP"/>
</dbReference>
<name>G0XMT5_HIPHI</name>
<organism evidence="9">
    <name type="scientific">Hippoglossus hippoglossus</name>
    <name type="common">Atlantic halibut</name>
    <name type="synonym">Pleuronectes hippoglossus</name>
    <dbReference type="NCBI Taxonomy" id="8267"/>
    <lineage>
        <taxon>Eukaryota</taxon>
        <taxon>Metazoa</taxon>
        <taxon>Chordata</taxon>
        <taxon>Craniata</taxon>
        <taxon>Vertebrata</taxon>
        <taxon>Euteleostomi</taxon>
        <taxon>Actinopterygii</taxon>
        <taxon>Neopterygii</taxon>
        <taxon>Teleostei</taxon>
        <taxon>Neoteleostei</taxon>
        <taxon>Acanthomorphata</taxon>
        <taxon>Carangaria</taxon>
        <taxon>Pleuronectiformes</taxon>
        <taxon>Pleuronectoidei</taxon>
        <taxon>Pleuronectidae</taxon>
        <taxon>Hippoglossus</taxon>
    </lineage>
</organism>
<dbReference type="GO" id="GO:0015250">
    <property type="term" value="F:water channel activity"/>
    <property type="evidence" value="ECO:0007669"/>
    <property type="project" value="TreeGrafter"/>
</dbReference>
<evidence type="ECO:0000313" key="9">
    <source>
        <dbReference type="EMBL" id="AEJ84493.1"/>
    </source>
</evidence>
<dbReference type="InterPro" id="IPR023271">
    <property type="entry name" value="Aquaporin-like"/>
</dbReference>
<keyword evidence="4 7" id="KW-0812">Transmembrane</keyword>
<keyword evidence="6 8" id="KW-0472">Membrane</keyword>
<feature type="transmembrane region" description="Helical" evidence="8">
    <location>
        <begin position="88"/>
        <end position="110"/>
    </location>
</feature>
<feature type="transmembrane region" description="Helical" evidence="8">
    <location>
        <begin position="201"/>
        <end position="222"/>
    </location>
</feature>
<dbReference type="GO" id="GO:0035379">
    <property type="term" value="F:carbon dioxide transmembrane transporter activity"/>
    <property type="evidence" value="ECO:0007669"/>
    <property type="project" value="TreeGrafter"/>
</dbReference>
<dbReference type="GO" id="GO:0015168">
    <property type="term" value="F:glycerol transmembrane transporter activity"/>
    <property type="evidence" value="ECO:0007669"/>
    <property type="project" value="TreeGrafter"/>
</dbReference>
<dbReference type="CDD" id="cd00333">
    <property type="entry name" value="MIP"/>
    <property type="match status" value="1"/>
</dbReference>
<proteinExistence type="evidence at transcript level"/>
<feature type="transmembrane region" description="Helical" evidence="8">
    <location>
        <begin position="7"/>
        <end position="26"/>
    </location>
</feature>
<reference evidence="9" key="1">
    <citation type="journal article" date="2011" name="Mol. Biol. Evol.">
        <title>Dual neofunctionalization of a rapidly evolving aquaporin-1 paralog resulted in constrained and relaxed traits controlling channel function during meiosis resumption in teleosts.</title>
        <authorList>
            <person name="Zapater C."/>
            <person name="Chauvigne F."/>
            <person name="Norberg B."/>
            <person name="Finn R.N."/>
            <person name="Cerda J."/>
        </authorList>
    </citation>
    <scope>NUCLEOTIDE SEQUENCE</scope>
</reference>
<feature type="transmembrane region" description="Helical" evidence="8">
    <location>
        <begin position="155"/>
        <end position="174"/>
    </location>
</feature>
<evidence type="ECO:0000256" key="7">
    <source>
        <dbReference type="RuleBase" id="RU000477"/>
    </source>
</evidence>
<dbReference type="InterPro" id="IPR022357">
    <property type="entry name" value="MIP_CS"/>
</dbReference>
<feature type="transmembrane region" description="Helical" evidence="8">
    <location>
        <begin position="130"/>
        <end position="148"/>
    </location>
</feature>
<comment type="similarity">
    <text evidence="2 7">Belongs to the MIP/aquaporin (TC 1.A.8) family.</text>
</comment>
<dbReference type="GO" id="GO:0008519">
    <property type="term" value="F:ammonium channel activity"/>
    <property type="evidence" value="ECO:0007669"/>
    <property type="project" value="TreeGrafter"/>
</dbReference>
<dbReference type="GO" id="GO:0006972">
    <property type="term" value="P:hyperosmotic response"/>
    <property type="evidence" value="ECO:0007669"/>
    <property type="project" value="TreeGrafter"/>
</dbReference>